<dbReference type="Proteomes" id="UP000240206">
    <property type="component" value="Unassembled WGS sequence"/>
</dbReference>
<protein>
    <submittedName>
        <fullName evidence="2">Uncharacterized protein</fullName>
    </submittedName>
</protein>
<dbReference type="EMBL" id="PXVC01000163">
    <property type="protein sequence ID" value="PSI00320.1"/>
    <property type="molecule type" value="Genomic_DNA"/>
</dbReference>
<organism evidence="2 3">
    <name type="scientific">Synechococcus lacustris str. Tous</name>
    <dbReference type="NCBI Taxonomy" id="1910958"/>
    <lineage>
        <taxon>Bacteria</taxon>
        <taxon>Bacillati</taxon>
        <taxon>Cyanobacteriota</taxon>
        <taxon>Cyanophyceae</taxon>
        <taxon>Synechococcales</taxon>
        <taxon>Synechococcaceae</taxon>
        <taxon>Synechococcus</taxon>
    </lineage>
</organism>
<keyword evidence="1" id="KW-1133">Transmembrane helix</keyword>
<accession>A0A2P7EAT2</accession>
<comment type="caution">
    <text evidence="2">The sequence shown here is derived from an EMBL/GenBank/DDBJ whole genome shotgun (WGS) entry which is preliminary data.</text>
</comment>
<sequence length="85" mass="9784">MFRKALYTLILIQGISFSVYFGYWSIKDYIALEQAVAMKRPHEELRHRINVGFEGVWFLLSEFLVLYSAEALCCSSGKNNGEADK</sequence>
<feature type="transmembrane region" description="Helical" evidence="1">
    <location>
        <begin position="6"/>
        <end position="26"/>
    </location>
</feature>
<keyword evidence="3" id="KW-1185">Reference proteome</keyword>
<feature type="non-terminal residue" evidence="2">
    <location>
        <position position="85"/>
    </location>
</feature>
<reference evidence="3" key="1">
    <citation type="submission" date="2018-03" db="EMBL/GenBank/DDBJ databases">
        <title>Ecological and genomic features of two cosmopolitan and abundant freshwater picocyanobacteria.</title>
        <authorList>
            <person name="Cabello-Yeves P.J."/>
            <person name="Picazo A."/>
            <person name="Camacho A."/>
            <person name="Callieri C."/>
            <person name="Rosselli R."/>
            <person name="Roda-Garcia J."/>
            <person name="Coutinho F.H."/>
            <person name="Rodriguez-Valera F."/>
        </authorList>
    </citation>
    <scope>NUCLEOTIDE SEQUENCE [LARGE SCALE GENOMIC DNA]</scope>
    <source>
        <strain evidence="3">Tous</strain>
    </source>
</reference>
<gene>
    <name evidence="2" type="ORF">C7K08_13815</name>
</gene>
<evidence type="ECO:0000313" key="2">
    <source>
        <dbReference type="EMBL" id="PSI00320.1"/>
    </source>
</evidence>
<name>A0A2P7EAT2_9SYNE</name>
<keyword evidence="1" id="KW-0472">Membrane</keyword>
<dbReference type="AlphaFoldDB" id="A0A2P7EAT2"/>
<evidence type="ECO:0000256" key="1">
    <source>
        <dbReference type="SAM" id="Phobius"/>
    </source>
</evidence>
<evidence type="ECO:0000313" key="3">
    <source>
        <dbReference type="Proteomes" id="UP000240206"/>
    </source>
</evidence>
<proteinExistence type="predicted"/>
<keyword evidence="1" id="KW-0812">Transmembrane</keyword>